<accession>A0ABQ3A7C3</accession>
<evidence type="ECO:0000313" key="1">
    <source>
        <dbReference type="EMBL" id="GGY34455.1"/>
    </source>
</evidence>
<protein>
    <submittedName>
        <fullName evidence="1">Uncharacterized protein</fullName>
    </submittedName>
</protein>
<name>A0ABQ3A7C3_9GAMM</name>
<gene>
    <name evidence="1" type="ORF">GCM10008098_29540</name>
</gene>
<organism evidence="1 2">
    <name type="scientific">Rhodanobacter panaciterrae</name>
    <dbReference type="NCBI Taxonomy" id="490572"/>
    <lineage>
        <taxon>Bacteria</taxon>
        <taxon>Pseudomonadati</taxon>
        <taxon>Pseudomonadota</taxon>
        <taxon>Gammaproteobacteria</taxon>
        <taxon>Lysobacterales</taxon>
        <taxon>Rhodanobacteraceae</taxon>
        <taxon>Rhodanobacter</taxon>
    </lineage>
</organism>
<dbReference type="EMBL" id="BMXT01000005">
    <property type="protein sequence ID" value="GGY34455.1"/>
    <property type="molecule type" value="Genomic_DNA"/>
</dbReference>
<proteinExistence type="predicted"/>
<comment type="caution">
    <text evidence="1">The sequence shown here is derived from an EMBL/GenBank/DDBJ whole genome shotgun (WGS) entry which is preliminary data.</text>
</comment>
<keyword evidence="2" id="KW-1185">Reference proteome</keyword>
<sequence length="76" mass="7788">MPVTLVWKVMTPPVSVSEASRAARPIAVNVTLGVGLIVVQLKRADPLCGLPTGVPAGVFAGTVTVPKELMVTLLGP</sequence>
<reference evidence="2" key="1">
    <citation type="journal article" date="2019" name="Int. J. Syst. Evol. Microbiol.">
        <title>The Global Catalogue of Microorganisms (GCM) 10K type strain sequencing project: providing services to taxonomists for standard genome sequencing and annotation.</title>
        <authorList>
            <consortium name="The Broad Institute Genomics Platform"/>
            <consortium name="The Broad Institute Genome Sequencing Center for Infectious Disease"/>
            <person name="Wu L."/>
            <person name="Ma J."/>
        </authorList>
    </citation>
    <scope>NUCLEOTIDE SEQUENCE [LARGE SCALE GENOMIC DNA]</scope>
    <source>
        <strain evidence="2">KCTC 22232</strain>
    </source>
</reference>
<dbReference type="Proteomes" id="UP000621898">
    <property type="component" value="Unassembled WGS sequence"/>
</dbReference>
<evidence type="ECO:0000313" key="2">
    <source>
        <dbReference type="Proteomes" id="UP000621898"/>
    </source>
</evidence>